<feature type="non-terminal residue" evidence="2">
    <location>
        <position position="1"/>
    </location>
</feature>
<keyword evidence="1" id="KW-0732">Signal</keyword>
<evidence type="ECO:0000256" key="1">
    <source>
        <dbReference type="SAM" id="SignalP"/>
    </source>
</evidence>
<protein>
    <submittedName>
        <fullName evidence="2">Uncharacterized protein</fullName>
    </submittedName>
</protein>
<comment type="caution">
    <text evidence="2">The sequence shown here is derived from an EMBL/GenBank/DDBJ whole genome shotgun (WGS) entry which is preliminary data.</text>
</comment>
<proteinExistence type="predicted"/>
<dbReference type="EMBL" id="PKSL01000058">
    <property type="protein sequence ID" value="POW09126.1"/>
    <property type="molecule type" value="Genomic_DNA"/>
</dbReference>
<organism evidence="2 3">
    <name type="scientific">Puccinia striiformis</name>
    <dbReference type="NCBI Taxonomy" id="27350"/>
    <lineage>
        <taxon>Eukaryota</taxon>
        <taxon>Fungi</taxon>
        <taxon>Dikarya</taxon>
        <taxon>Basidiomycota</taxon>
        <taxon>Pucciniomycotina</taxon>
        <taxon>Pucciniomycetes</taxon>
        <taxon>Pucciniales</taxon>
        <taxon>Pucciniaceae</taxon>
        <taxon>Puccinia</taxon>
    </lineage>
</organism>
<dbReference type="Proteomes" id="UP000239156">
    <property type="component" value="Unassembled WGS sequence"/>
</dbReference>
<sequence length="179" mass="20181">LPPQETHLKMLFKYLLAPVAFAAAAVAYGETVVSKEVDFQLIVSVSEKYQQPITNACVKESIPDVTKSLTEIYKPVVDISQKFHASIEKFEKAFVVKQLRLFFSFLISFEVILKTISQHPKVTLGCHEQVPQFDSKFAAILTDIKSKLPNYEESLSGIKTIDFALYSKLGFKFQNQIGL</sequence>
<feature type="chain" id="PRO_5015417471" evidence="1">
    <location>
        <begin position="28"/>
        <end position="179"/>
    </location>
</feature>
<keyword evidence="3" id="KW-1185">Reference proteome</keyword>
<evidence type="ECO:0000313" key="2">
    <source>
        <dbReference type="EMBL" id="POW09126.1"/>
    </source>
</evidence>
<reference evidence="2" key="1">
    <citation type="submission" date="2017-12" db="EMBL/GenBank/DDBJ databases">
        <title>Gene loss provides genomic basis for host adaptation in cereal stripe rust fungi.</title>
        <authorList>
            <person name="Xia C."/>
        </authorList>
    </citation>
    <scope>NUCLEOTIDE SEQUENCE [LARGE SCALE GENOMIC DNA]</scope>
    <source>
        <strain evidence="2">93-210</strain>
    </source>
</reference>
<dbReference type="VEuPathDB" id="FungiDB:PSTT_07030"/>
<dbReference type="VEuPathDB" id="FungiDB:PSHT_08908"/>
<dbReference type="AlphaFoldDB" id="A0A2S4VHU4"/>
<feature type="signal peptide" evidence="1">
    <location>
        <begin position="1"/>
        <end position="27"/>
    </location>
</feature>
<accession>A0A2S4VHU4</accession>
<name>A0A2S4VHU4_9BASI</name>
<gene>
    <name evidence="2" type="ORF">PSTT_07030</name>
</gene>
<evidence type="ECO:0000313" key="3">
    <source>
        <dbReference type="Proteomes" id="UP000239156"/>
    </source>
</evidence>